<evidence type="ECO:0000259" key="5">
    <source>
        <dbReference type="Pfam" id="PF03167"/>
    </source>
</evidence>
<dbReference type="PANTHER" id="PTHR12159">
    <property type="entry name" value="G/T AND G/U MISMATCH-SPECIFIC DNA GLYCOSYLASE"/>
    <property type="match status" value="1"/>
</dbReference>
<name>R4XDD9_TAPDE</name>
<dbReference type="Pfam" id="PF03167">
    <property type="entry name" value="UDG"/>
    <property type="match status" value="1"/>
</dbReference>
<dbReference type="AlphaFoldDB" id="R4XDD9"/>
<evidence type="ECO:0000256" key="4">
    <source>
        <dbReference type="SAM" id="MobiDB-lite"/>
    </source>
</evidence>
<dbReference type="Proteomes" id="UP000013776">
    <property type="component" value="Unassembled WGS sequence"/>
</dbReference>
<dbReference type="InterPro" id="IPR015637">
    <property type="entry name" value="MUG/TDG"/>
</dbReference>
<gene>
    <name evidence="6" type="ORF">TAPDE_002420</name>
</gene>
<keyword evidence="3" id="KW-0234">DNA repair</keyword>
<dbReference type="STRING" id="1097556.R4XDD9"/>
<keyword evidence="7" id="KW-1185">Reference proteome</keyword>
<sequence>MSGAFDAFLYVPATPPATPSPTKKQPRATPAFLAPRLADLASPQLGRTDVVEQERKRKREPDVCLSSPGPESVRRRSPRLKSSLIASPPPSPDPSVSPSASASETLKKKKRRKAARPYADPALYAHLPQHLSDVIEEDLTLLMVGLNPGVMTAQTGHHFANPTNLFWPLLFSSGIITDPLKARDSELLPRRYGVGITNIVGRPTAEGGELSKDECVAGATRLMGLVRRYRPRAIALTGKGIWDAMFKAIHGRAIRKSDAFAFGWQQERIVDDHDGWSCPIFVTMGTSGRVAAYSPAYKREVFARLGDWVKGERHKMVKLSSEISDDVKAKVKESVVHGDDEVRDTETLVGVEASQGVKVEEQE</sequence>
<organism evidence="6 7">
    <name type="scientific">Taphrina deformans (strain PYCC 5710 / ATCC 11124 / CBS 356.35 / IMI 108563 / JCM 9778 / NBRC 8474)</name>
    <name type="common">Peach leaf curl fungus</name>
    <name type="synonym">Lalaria deformans</name>
    <dbReference type="NCBI Taxonomy" id="1097556"/>
    <lineage>
        <taxon>Eukaryota</taxon>
        <taxon>Fungi</taxon>
        <taxon>Dikarya</taxon>
        <taxon>Ascomycota</taxon>
        <taxon>Taphrinomycotina</taxon>
        <taxon>Taphrinomycetes</taxon>
        <taxon>Taphrinales</taxon>
        <taxon>Taphrinaceae</taxon>
        <taxon>Taphrina</taxon>
    </lineage>
</organism>
<dbReference type="GO" id="GO:0008263">
    <property type="term" value="F:pyrimidine-specific mismatch base pair DNA N-glycosylase activity"/>
    <property type="evidence" value="ECO:0007669"/>
    <property type="project" value="TreeGrafter"/>
</dbReference>
<dbReference type="Gene3D" id="3.40.470.10">
    <property type="entry name" value="Uracil-DNA glycosylase-like domain"/>
    <property type="match status" value="1"/>
</dbReference>
<dbReference type="eggNOG" id="KOG4120">
    <property type="taxonomic scope" value="Eukaryota"/>
</dbReference>
<dbReference type="InterPro" id="IPR005122">
    <property type="entry name" value="Uracil-DNA_glycosylase-like"/>
</dbReference>
<dbReference type="OrthoDB" id="565731at2759"/>
<comment type="caution">
    <text evidence="6">The sequence shown here is derived from an EMBL/GenBank/DDBJ whole genome shotgun (WGS) entry which is preliminary data.</text>
</comment>
<dbReference type="SUPFAM" id="SSF52141">
    <property type="entry name" value="Uracil-DNA glycosylase-like"/>
    <property type="match status" value="1"/>
</dbReference>
<evidence type="ECO:0000313" key="7">
    <source>
        <dbReference type="Proteomes" id="UP000013776"/>
    </source>
</evidence>
<keyword evidence="2" id="KW-0378">Hydrolase</keyword>
<dbReference type="CDD" id="cd10028">
    <property type="entry name" value="UDG-F2_TDG_MUG"/>
    <property type="match status" value="1"/>
</dbReference>
<evidence type="ECO:0000256" key="2">
    <source>
        <dbReference type="ARBA" id="ARBA00022801"/>
    </source>
</evidence>
<proteinExistence type="predicted"/>
<dbReference type="GO" id="GO:0006285">
    <property type="term" value="P:base-excision repair, AP site formation"/>
    <property type="evidence" value="ECO:0007669"/>
    <property type="project" value="InterPro"/>
</dbReference>
<keyword evidence="1" id="KW-0227">DNA damage</keyword>
<dbReference type="PANTHER" id="PTHR12159:SF9">
    <property type="entry name" value="G_T MISMATCH-SPECIFIC THYMINE DNA GLYCOSYLASE"/>
    <property type="match status" value="1"/>
</dbReference>
<dbReference type="EMBL" id="CAHR02000084">
    <property type="protein sequence ID" value="CCG82423.1"/>
    <property type="molecule type" value="Genomic_DNA"/>
</dbReference>
<reference evidence="6 7" key="1">
    <citation type="journal article" date="2013" name="MBio">
        <title>Genome sequencing of the plant pathogen Taphrina deformans, the causal agent of peach leaf curl.</title>
        <authorList>
            <person name="Cisse O.H."/>
            <person name="Almeida J.M.G.C.F."/>
            <person name="Fonseca A."/>
            <person name="Kumar A.A."/>
            <person name="Salojaervi J."/>
            <person name="Overmyer K."/>
            <person name="Hauser P.M."/>
            <person name="Pagni M."/>
        </authorList>
    </citation>
    <scope>NUCLEOTIDE SEQUENCE [LARGE SCALE GENOMIC DNA]</scope>
    <source>
        <strain evidence="7">PYCC 5710 / ATCC 11124 / CBS 356.35 / IMI 108563 / JCM 9778 / NBRC 8474</strain>
    </source>
</reference>
<protein>
    <submittedName>
        <fullName evidence="6">Uracil DNA glycosylase superfamily protein</fullName>
    </submittedName>
</protein>
<evidence type="ECO:0000313" key="6">
    <source>
        <dbReference type="EMBL" id="CCG82423.1"/>
    </source>
</evidence>
<dbReference type="GO" id="GO:0004844">
    <property type="term" value="F:uracil DNA N-glycosylase activity"/>
    <property type="evidence" value="ECO:0007669"/>
    <property type="project" value="TreeGrafter"/>
</dbReference>
<feature type="domain" description="Uracil-DNA glycosylase-like" evidence="5">
    <location>
        <begin position="135"/>
        <end position="305"/>
    </location>
</feature>
<evidence type="ECO:0000256" key="1">
    <source>
        <dbReference type="ARBA" id="ARBA00022763"/>
    </source>
</evidence>
<evidence type="ECO:0000256" key="3">
    <source>
        <dbReference type="ARBA" id="ARBA00023204"/>
    </source>
</evidence>
<dbReference type="InterPro" id="IPR036895">
    <property type="entry name" value="Uracil-DNA_glycosylase-like_sf"/>
</dbReference>
<feature type="compositionally biased region" description="Basic and acidic residues" evidence="4">
    <location>
        <begin position="49"/>
        <end position="62"/>
    </location>
</feature>
<accession>R4XDD9</accession>
<feature type="region of interest" description="Disordered" evidence="4">
    <location>
        <begin position="10"/>
        <end position="114"/>
    </location>
</feature>